<protein>
    <submittedName>
        <fullName evidence="6">Ion transporter</fullName>
    </submittedName>
</protein>
<dbReference type="SUPFAM" id="SSF81324">
    <property type="entry name" value="Voltage-gated potassium channels"/>
    <property type="match status" value="1"/>
</dbReference>
<evidence type="ECO:0000256" key="3">
    <source>
        <dbReference type="ARBA" id="ARBA00022989"/>
    </source>
</evidence>
<evidence type="ECO:0000313" key="6">
    <source>
        <dbReference type="EMBL" id="MBJ8340100.1"/>
    </source>
</evidence>
<dbReference type="GO" id="GO:0016020">
    <property type="term" value="C:membrane"/>
    <property type="evidence" value="ECO:0007669"/>
    <property type="project" value="UniProtKB-SubCell"/>
</dbReference>
<reference evidence="6" key="1">
    <citation type="submission" date="2020-12" db="EMBL/GenBank/DDBJ databases">
        <title>Antrihabitans popcorni sp. nov. and Antrihabitans auranticaus sp. nov., isolated from a larva cave.</title>
        <authorList>
            <person name="Lee S.D."/>
            <person name="Kim I.S."/>
        </authorList>
    </citation>
    <scope>NUCLEOTIDE SEQUENCE</scope>
    <source>
        <strain evidence="6">YC3-6</strain>
    </source>
</reference>
<keyword evidence="2 5" id="KW-0812">Transmembrane</keyword>
<feature type="transmembrane region" description="Helical" evidence="5">
    <location>
        <begin position="28"/>
        <end position="50"/>
    </location>
</feature>
<evidence type="ECO:0000256" key="1">
    <source>
        <dbReference type="ARBA" id="ARBA00004141"/>
    </source>
</evidence>
<evidence type="ECO:0000256" key="5">
    <source>
        <dbReference type="SAM" id="Phobius"/>
    </source>
</evidence>
<sequence length="266" mass="30113">MRGSKKPVSLEKPAEALRPYPRKPPVKLIDWAMLLLALVSVVLLGWITFWTVDPDIVHWVIYVDYAVCAIFAIEFAYRWRKSGEGWIFPAKYWYEVLGMIPVSDPAFRSFRLLRIIVVLARLGRMADRAFGERITAAIVNKFVGTIVEAIKRPITVAVLDEVGDVLQTGHYTGNIARALEENRVELDNMILEQIKRDPQAGRLKFIPFHDDIIGLATDTTFRIMLQVLADPRTDELVSDAIRENVDQIKMAVRGKDAAKRGAKSPV</sequence>
<keyword evidence="4 5" id="KW-0472">Membrane</keyword>
<name>A0A934NRW8_9NOCA</name>
<evidence type="ECO:0000256" key="2">
    <source>
        <dbReference type="ARBA" id="ARBA00022692"/>
    </source>
</evidence>
<keyword evidence="3 5" id="KW-1133">Transmembrane helix</keyword>
<proteinExistence type="predicted"/>
<dbReference type="Proteomes" id="UP000655868">
    <property type="component" value="Unassembled WGS sequence"/>
</dbReference>
<dbReference type="EMBL" id="JAEMNV010000004">
    <property type="protein sequence ID" value="MBJ8340100.1"/>
    <property type="molecule type" value="Genomic_DNA"/>
</dbReference>
<organism evidence="6 7">
    <name type="scientific">Antrihabitans stalagmiti</name>
    <dbReference type="NCBI Taxonomy" id="2799499"/>
    <lineage>
        <taxon>Bacteria</taxon>
        <taxon>Bacillati</taxon>
        <taxon>Actinomycetota</taxon>
        <taxon>Actinomycetes</taxon>
        <taxon>Mycobacteriales</taxon>
        <taxon>Nocardiaceae</taxon>
        <taxon>Antrihabitans</taxon>
    </lineage>
</organism>
<dbReference type="RefSeq" id="WP_199704851.1">
    <property type="nucleotide sequence ID" value="NZ_JAEMNV010000004.1"/>
</dbReference>
<dbReference type="AlphaFoldDB" id="A0A934NRW8"/>
<gene>
    <name evidence="6" type="ORF">JGU71_14500</name>
</gene>
<evidence type="ECO:0000256" key="4">
    <source>
        <dbReference type="ARBA" id="ARBA00023136"/>
    </source>
</evidence>
<feature type="transmembrane region" description="Helical" evidence="5">
    <location>
        <begin position="56"/>
        <end position="77"/>
    </location>
</feature>
<comment type="subcellular location">
    <subcellularLocation>
        <location evidence="1">Membrane</location>
        <topology evidence="1">Multi-pass membrane protein</topology>
    </subcellularLocation>
</comment>
<comment type="caution">
    <text evidence="6">The sequence shown here is derived from an EMBL/GenBank/DDBJ whole genome shotgun (WGS) entry which is preliminary data.</text>
</comment>
<evidence type="ECO:0000313" key="7">
    <source>
        <dbReference type="Proteomes" id="UP000655868"/>
    </source>
</evidence>
<keyword evidence="7" id="KW-1185">Reference proteome</keyword>
<dbReference type="Gene3D" id="1.20.120.350">
    <property type="entry name" value="Voltage-gated potassium channels. Chain C"/>
    <property type="match status" value="1"/>
</dbReference>
<accession>A0A934NRW8</accession>
<dbReference type="InterPro" id="IPR027359">
    <property type="entry name" value="Volt_channel_dom_sf"/>
</dbReference>